<evidence type="ECO:0000256" key="1">
    <source>
        <dbReference type="ARBA" id="ARBA00010838"/>
    </source>
</evidence>
<reference evidence="5 6" key="1">
    <citation type="submission" date="2014-08" db="EMBL/GenBank/DDBJ databases">
        <title>Clostridium innocuum, an unnegligible vancomycin-resistant pathogen causing extra-intestinal infections.</title>
        <authorList>
            <person name="Feng Y."/>
            <person name="Chiu C.-H."/>
        </authorList>
    </citation>
    <scope>NUCLEOTIDE SEQUENCE [LARGE SCALE GENOMIC DNA]</scope>
    <source>
        <strain evidence="5 6">AN88</strain>
    </source>
</reference>
<dbReference type="FunFam" id="3.20.20.80:FF:000004">
    <property type="entry name" value="Beta-glucosidase 6-phospho-beta-glucosidase"/>
    <property type="match status" value="1"/>
</dbReference>
<dbReference type="GO" id="GO:0016052">
    <property type="term" value="P:carbohydrate catabolic process"/>
    <property type="evidence" value="ECO:0007669"/>
    <property type="project" value="TreeGrafter"/>
</dbReference>
<gene>
    <name evidence="5" type="ORF">CIAN88_05010</name>
</gene>
<name>A0A099IAJ9_CLOIN</name>
<dbReference type="AlphaFoldDB" id="A0A099IAJ9"/>
<proteinExistence type="inferred from homology"/>
<accession>A0A099IAJ9</accession>
<protein>
    <submittedName>
        <fullName evidence="5">Beta-glucosidase</fullName>
    </submittedName>
</protein>
<evidence type="ECO:0000313" key="6">
    <source>
        <dbReference type="Proteomes" id="UP000030008"/>
    </source>
</evidence>
<dbReference type="GO" id="GO:0008422">
    <property type="term" value="F:beta-glucosidase activity"/>
    <property type="evidence" value="ECO:0007669"/>
    <property type="project" value="TreeGrafter"/>
</dbReference>
<dbReference type="EMBL" id="JQIF01000020">
    <property type="protein sequence ID" value="KGJ54222.1"/>
    <property type="molecule type" value="Genomic_DNA"/>
</dbReference>
<sequence>MSVFPEDFLWGGASAAVQMEGAYLEDGKGLNVADIQICYKKAAGGGNTNYTRELLKQRIADVQAEKQQQYYPKHKAVDFYHRYKEYIGWMKECGFKAFRMSISWARIFPNADDEYPNEAGLRFYDEVFDELHRQGIEPIVTLTHYDMPLKVVTHYQGWYGRRTIDLYERFAQTCLKRYKDKVTYWIVINQINLIFGESFSSLGMVMDEYEDFTAAKYQAVHHEFVASAGIVKAARELDPALKVGMMLADQLTYAKTCDPQNVKVAIEKNRMKDFFFADVQLRGEYPGYAKTWFKKHGITIQMEDGDEELIRSYTMDFLAVAYYYSHCVDENGNRCANPYTKATEWGWTIDPVGLYNTMAQYWDRYGVPMMIAENGVGVEEALGSDGCIHDEYRIDYQKRHIQELKDVMEEGTDIFAYTMWSPFDIVSGNSCEMEKRYGLIYVDIDNEGNGTGKCIPKDSFYWYARLINSNGENL</sequence>
<dbReference type="SUPFAM" id="SSF51445">
    <property type="entry name" value="(Trans)glycosidases"/>
    <property type="match status" value="1"/>
</dbReference>
<dbReference type="InterPro" id="IPR017853">
    <property type="entry name" value="GH"/>
</dbReference>
<comment type="similarity">
    <text evidence="1 4">Belongs to the glycosyl hydrolase 1 family.</text>
</comment>
<evidence type="ECO:0000256" key="4">
    <source>
        <dbReference type="RuleBase" id="RU003690"/>
    </source>
</evidence>
<dbReference type="PANTHER" id="PTHR10353">
    <property type="entry name" value="GLYCOSYL HYDROLASE"/>
    <property type="match status" value="1"/>
</dbReference>
<dbReference type="PRINTS" id="PR00131">
    <property type="entry name" value="GLHYDRLASE1"/>
</dbReference>
<dbReference type="Proteomes" id="UP000030008">
    <property type="component" value="Unassembled WGS sequence"/>
</dbReference>
<dbReference type="RefSeq" id="WP_044904407.1">
    <property type="nucleotide sequence ID" value="NZ_JQIF01000020.1"/>
</dbReference>
<dbReference type="PANTHER" id="PTHR10353:SF122">
    <property type="entry name" value="6-PHOSPHO-BETA-GLUCOSIDASE ASCB-RELATED"/>
    <property type="match status" value="1"/>
</dbReference>
<dbReference type="Gene3D" id="3.20.20.80">
    <property type="entry name" value="Glycosidases"/>
    <property type="match status" value="1"/>
</dbReference>
<keyword evidence="3" id="KW-0326">Glycosidase</keyword>
<evidence type="ECO:0000256" key="3">
    <source>
        <dbReference type="ARBA" id="ARBA00023295"/>
    </source>
</evidence>
<dbReference type="Pfam" id="PF00232">
    <property type="entry name" value="Glyco_hydro_1"/>
    <property type="match status" value="1"/>
</dbReference>
<keyword evidence="2" id="KW-0378">Hydrolase</keyword>
<evidence type="ECO:0000256" key="2">
    <source>
        <dbReference type="ARBA" id="ARBA00022801"/>
    </source>
</evidence>
<dbReference type="InterPro" id="IPR001360">
    <property type="entry name" value="Glyco_hydro_1"/>
</dbReference>
<dbReference type="GO" id="GO:0005829">
    <property type="term" value="C:cytosol"/>
    <property type="evidence" value="ECO:0007669"/>
    <property type="project" value="TreeGrafter"/>
</dbReference>
<evidence type="ECO:0000313" key="5">
    <source>
        <dbReference type="EMBL" id="KGJ54222.1"/>
    </source>
</evidence>
<comment type="caution">
    <text evidence="5">The sequence shown here is derived from an EMBL/GenBank/DDBJ whole genome shotgun (WGS) entry which is preliminary data.</text>
</comment>
<organism evidence="5 6">
    <name type="scientific">Clostridium innocuum</name>
    <dbReference type="NCBI Taxonomy" id="1522"/>
    <lineage>
        <taxon>Bacteria</taxon>
        <taxon>Bacillati</taxon>
        <taxon>Bacillota</taxon>
        <taxon>Clostridia</taxon>
        <taxon>Eubacteriales</taxon>
        <taxon>Clostridiaceae</taxon>
        <taxon>Clostridium</taxon>
    </lineage>
</organism>